<feature type="domain" description="AMP-dependent synthetase/ligase" evidence="3">
    <location>
        <begin position="19"/>
        <end position="419"/>
    </location>
</feature>
<dbReference type="GO" id="GO:0005524">
    <property type="term" value="F:ATP binding"/>
    <property type="evidence" value="ECO:0007669"/>
    <property type="project" value="UniProtKB-KW"/>
</dbReference>
<reference evidence="4" key="1">
    <citation type="submission" date="2018-05" db="EMBL/GenBank/DDBJ databases">
        <authorList>
            <person name="Lanie J.A."/>
            <person name="Ng W.-L."/>
            <person name="Kazmierczak K.M."/>
            <person name="Andrzejewski T.M."/>
            <person name="Davidsen T.M."/>
            <person name="Wayne K.J."/>
            <person name="Tettelin H."/>
            <person name="Glass J.I."/>
            <person name="Rusch D."/>
            <person name="Podicherti R."/>
            <person name="Tsui H.-C.T."/>
            <person name="Winkler M.E."/>
        </authorList>
    </citation>
    <scope>NUCLEOTIDE SEQUENCE</scope>
</reference>
<dbReference type="GO" id="GO:0016020">
    <property type="term" value="C:membrane"/>
    <property type="evidence" value="ECO:0007669"/>
    <property type="project" value="TreeGrafter"/>
</dbReference>
<evidence type="ECO:0000313" key="4">
    <source>
        <dbReference type="EMBL" id="SVB11350.1"/>
    </source>
</evidence>
<dbReference type="EMBL" id="UINC01029133">
    <property type="protein sequence ID" value="SVB11350.1"/>
    <property type="molecule type" value="Genomic_DNA"/>
</dbReference>
<evidence type="ECO:0000256" key="2">
    <source>
        <dbReference type="ARBA" id="ARBA00022840"/>
    </source>
</evidence>
<keyword evidence="2" id="KW-0067">ATP-binding</keyword>
<proteinExistence type="predicted"/>
<organism evidence="4">
    <name type="scientific">marine metagenome</name>
    <dbReference type="NCBI Taxonomy" id="408172"/>
    <lineage>
        <taxon>unclassified sequences</taxon>
        <taxon>metagenomes</taxon>
        <taxon>ecological metagenomes</taxon>
    </lineage>
</organism>
<dbReference type="GO" id="GO:0004467">
    <property type="term" value="F:long-chain fatty acid-CoA ligase activity"/>
    <property type="evidence" value="ECO:0007669"/>
    <property type="project" value="TreeGrafter"/>
</dbReference>
<dbReference type="InterPro" id="IPR042099">
    <property type="entry name" value="ANL_N_sf"/>
</dbReference>
<dbReference type="PANTHER" id="PTHR43272">
    <property type="entry name" value="LONG-CHAIN-FATTY-ACID--COA LIGASE"/>
    <property type="match status" value="1"/>
</dbReference>
<dbReference type="SUPFAM" id="SSF56801">
    <property type="entry name" value="Acetyl-CoA synthetase-like"/>
    <property type="match status" value="1"/>
</dbReference>
<dbReference type="Gene3D" id="3.40.50.12780">
    <property type="entry name" value="N-terminal domain of ligase-like"/>
    <property type="match status" value="1"/>
</dbReference>
<dbReference type="InterPro" id="IPR000873">
    <property type="entry name" value="AMP-dep_synth/lig_dom"/>
</dbReference>
<name>A0A382BC00_9ZZZZ</name>
<evidence type="ECO:0000259" key="3">
    <source>
        <dbReference type="Pfam" id="PF00501"/>
    </source>
</evidence>
<dbReference type="Pfam" id="PF00501">
    <property type="entry name" value="AMP-binding"/>
    <property type="match status" value="1"/>
</dbReference>
<dbReference type="AlphaFoldDB" id="A0A382BC00"/>
<gene>
    <name evidence="4" type="ORF">METZ01_LOCUS164204</name>
</gene>
<sequence length="476" mass="53472">MEHITLPNLFFERSLEMNEKPFLWKKQNGQWLSLSWKETEEKVKQVAAGLKSYGIGPGDKVVIVSENRPEWVISNLAIITLGAITVPAFITNTEEDHRFIIEHSEAKAVIVSNNVLANRIALAINKNEICKLLIIIDEYQGFTPEHLKITGFEELLDIGKNDIKSSLYNLNIIERDDVSCIIYTSGTGGRPKGVMLTHKSIYSNLIGAEELVMQVGKIDHTYLSLVPLAHAYEYMAIFLQIYIRAQIYFSEGPEKFASNLLEVSPTLSTAVPRLFEILYDRIKLQIRLQGKILEFAFFRTLKLGKKNLTEKLNFLEKLEHYTYCSLVRKKISKRFGGKLVAFISGGAALNPDIGYFFFSLGIRIIQGYGQTESSPLISANPPNKPKIETVGPAIKGVEVKLSDENELLVKGDCVMKGYWKQEKETAETIIDGWLHTGDIAKIDSEGYITIIDRKKEIIVNSGGDNIAPVRPESALT</sequence>
<keyword evidence="1" id="KW-0547">Nucleotide-binding</keyword>
<accession>A0A382BC00</accession>
<protein>
    <recommendedName>
        <fullName evidence="3">AMP-dependent synthetase/ligase domain-containing protein</fullName>
    </recommendedName>
</protein>
<evidence type="ECO:0000256" key="1">
    <source>
        <dbReference type="ARBA" id="ARBA00022741"/>
    </source>
</evidence>
<feature type="non-terminal residue" evidence="4">
    <location>
        <position position="476"/>
    </location>
</feature>
<dbReference type="PANTHER" id="PTHR43272:SF33">
    <property type="entry name" value="AMP-BINDING DOMAIN-CONTAINING PROTEIN-RELATED"/>
    <property type="match status" value="1"/>
</dbReference>